<dbReference type="InterPro" id="IPR034804">
    <property type="entry name" value="SQR/QFR_C/D"/>
</dbReference>
<keyword evidence="7 8" id="KW-0472">Membrane</keyword>
<reference evidence="9" key="1">
    <citation type="submission" date="2018-06" db="EMBL/GenBank/DDBJ databases">
        <authorList>
            <person name="Zhirakovskaya E."/>
        </authorList>
    </citation>
    <scope>NUCLEOTIDE SEQUENCE</scope>
</reference>
<dbReference type="PANTHER" id="PTHR10978">
    <property type="entry name" value="SUCCINATE DEHYDROGENASE CYTOCHROME B560 SUBUNIT"/>
    <property type="match status" value="1"/>
</dbReference>
<evidence type="ECO:0000256" key="8">
    <source>
        <dbReference type="SAM" id="Phobius"/>
    </source>
</evidence>
<feature type="transmembrane region" description="Helical" evidence="8">
    <location>
        <begin position="20"/>
        <end position="46"/>
    </location>
</feature>
<dbReference type="GO" id="GO:0046872">
    <property type="term" value="F:metal ion binding"/>
    <property type="evidence" value="ECO:0007669"/>
    <property type="project" value="UniProtKB-KW"/>
</dbReference>
<evidence type="ECO:0000256" key="6">
    <source>
        <dbReference type="ARBA" id="ARBA00023004"/>
    </source>
</evidence>
<dbReference type="GO" id="GO:0009055">
    <property type="term" value="F:electron transfer activity"/>
    <property type="evidence" value="ECO:0007669"/>
    <property type="project" value="InterPro"/>
</dbReference>
<evidence type="ECO:0000313" key="9">
    <source>
        <dbReference type="EMBL" id="VAW57343.1"/>
    </source>
</evidence>
<keyword evidence="2" id="KW-0349">Heme</keyword>
<dbReference type="InterPro" id="IPR000701">
    <property type="entry name" value="SuccDH_FuR_B_TM-su"/>
</dbReference>
<evidence type="ECO:0000256" key="7">
    <source>
        <dbReference type="ARBA" id="ARBA00023136"/>
    </source>
</evidence>
<dbReference type="Gene3D" id="1.20.1300.10">
    <property type="entry name" value="Fumarate reductase/succinate dehydrogenase, transmembrane subunit"/>
    <property type="match status" value="1"/>
</dbReference>
<proteinExistence type="predicted"/>
<keyword evidence="6" id="KW-0408">Iron</keyword>
<dbReference type="PIRSF" id="PIRSF000178">
    <property type="entry name" value="SDH_cyt_b560"/>
    <property type="match status" value="1"/>
</dbReference>
<organism evidence="9">
    <name type="scientific">hydrothermal vent metagenome</name>
    <dbReference type="NCBI Taxonomy" id="652676"/>
    <lineage>
        <taxon>unclassified sequences</taxon>
        <taxon>metagenomes</taxon>
        <taxon>ecological metagenomes</taxon>
    </lineage>
</organism>
<dbReference type="GO" id="GO:0006099">
    <property type="term" value="P:tricarboxylic acid cycle"/>
    <property type="evidence" value="ECO:0007669"/>
    <property type="project" value="InterPro"/>
</dbReference>
<keyword evidence="3 8" id="KW-0812">Transmembrane</keyword>
<sequence>MAVSDNRPFFLNLLKIRLPVTGFISIFQRISGLLLFLSIPFSVYLFDLSLSGPAGFNQTLDILHNPCLQLISLILLWSIIHHLIAGIRFLLTDFDIGLEKKQATRFAWFVFIIEAIIFVLLTVEIFL</sequence>
<feature type="transmembrane region" description="Helical" evidence="8">
    <location>
        <begin position="67"/>
        <end position="91"/>
    </location>
</feature>
<dbReference type="AlphaFoldDB" id="A0A3B0WYJ3"/>
<dbReference type="SUPFAM" id="SSF81343">
    <property type="entry name" value="Fumarate reductase respiratory complex transmembrane subunits"/>
    <property type="match status" value="1"/>
</dbReference>
<evidence type="ECO:0000256" key="1">
    <source>
        <dbReference type="ARBA" id="ARBA00004370"/>
    </source>
</evidence>
<dbReference type="Pfam" id="PF01127">
    <property type="entry name" value="Sdh_cyt"/>
    <property type="match status" value="1"/>
</dbReference>
<evidence type="ECO:0000256" key="5">
    <source>
        <dbReference type="ARBA" id="ARBA00022989"/>
    </source>
</evidence>
<evidence type="ECO:0000256" key="4">
    <source>
        <dbReference type="ARBA" id="ARBA00022723"/>
    </source>
</evidence>
<dbReference type="CDD" id="cd03499">
    <property type="entry name" value="SQR_TypeC_SdhC"/>
    <property type="match status" value="1"/>
</dbReference>
<dbReference type="InterPro" id="IPR014314">
    <property type="entry name" value="Succ_DH_cytb556"/>
</dbReference>
<keyword evidence="4" id="KW-0479">Metal-binding</keyword>
<evidence type="ECO:0000256" key="2">
    <source>
        <dbReference type="ARBA" id="ARBA00022617"/>
    </source>
</evidence>
<comment type="subcellular location">
    <subcellularLocation>
        <location evidence="1">Membrane</location>
    </subcellularLocation>
</comment>
<evidence type="ECO:0000256" key="3">
    <source>
        <dbReference type="ARBA" id="ARBA00022692"/>
    </source>
</evidence>
<name>A0A3B0WYJ3_9ZZZZ</name>
<dbReference type="NCBIfam" id="TIGR02970">
    <property type="entry name" value="succ_dehyd_cytB"/>
    <property type="match status" value="1"/>
</dbReference>
<gene>
    <name evidence="9" type="ORF">MNBD_GAMMA07-2530</name>
</gene>
<dbReference type="GO" id="GO:0005886">
    <property type="term" value="C:plasma membrane"/>
    <property type="evidence" value="ECO:0007669"/>
    <property type="project" value="TreeGrafter"/>
</dbReference>
<keyword evidence="5 8" id="KW-1133">Transmembrane helix</keyword>
<protein>
    <submittedName>
        <fullName evidence="9">Succinate dehydrogenase cytochrome b-556 subunit</fullName>
    </submittedName>
</protein>
<feature type="transmembrane region" description="Helical" evidence="8">
    <location>
        <begin position="106"/>
        <end position="126"/>
    </location>
</feature>
<dbReference type="PANTHER" id="PTHR10978:SF5">
    <property type="entry name" value="SUCCINATE DEHYDROGENASE CYTOCHROME B560 SUBUNIT, MITOCHONDRIAL"/>
    <property type="match status" value="1"/>
</dbReference>
<accession>A0A3B0WYJ3</accession>
<dbReference type="EMBL" id="UOFF01000373">
    <property type="protein sequence ID" value="VAW57343.1"/>
    <property type="molecule type" value="Genomic_DNA"/>
</dbReference>